<keyword evidence="3" id="KW-1185">Reference proteome</keyword>
<dbReference type="SUPFAM" id="SSF142433">
    <property type="entry name" value="CinA-like"/>
    <property type="match status" value="1"/>
</dbReference>
<proteinExistence type="predicted"/>
<dbReference type="InterPro" id="IPR036653">
    <property type="entry name" value="CinA-like_C"/>
</dbReference>
<dbReference type="InterPro" id="IPR008136">
    <property type="entry name" value="CinA_C"/>
</dbReference>
<dbReference type="NCBIfam" id="TIGR00199">
    <property type="entry name" value="PncC_domain"/>
    <property type="match status" value="1"/>
</dbReference>
<evidence type="ECO:0000259" key="1">
    <source>
        <dbReference type="Pfam" id="PF02464"/>
    </source>
</evidence>
<sequence>MRNSSLVRLASRSARTGDLPAARTLEVLRARGATLATAESLTGGRLASLVTAVPGASDVFRGGVVAYATDVKVEVLGVPVAVVERYGVVSPECASEMARAVRALMGATYGLSTTGVAGPDSQEGKPVGTVYVGLAGPDGSTAAVALELVGDRAAIQDRTCLEALDCLVRTVQGELPGEEPALR</sequence>
<dbReference type="Proteomes" id="UP000660668">
    <property type="component" value="Unassembled WGS sequence"/>
</dbReference>
<comment type="caution">
    <text evidence="2">The sequence shown here is derived from an EMBL/GenBank/DDBJ whole genome shotgun (WGS) entry which is preliminary data.</text>
</comment>
<dbReference type="AlphaFoldDB" id="A0A930VND1"/>
<name>A0A930VND1_9ACTN</name>
<dbReference type="Pfam" id="PF02464">
    <property type="entry name" value="CinA"/>
    <property type="match status" value="1"/>
</dbReference>
<feature type="domain" description="CinA C-terminal" evidence="1">
    <location>
        <begin position="23"/>
        <end position="170"/>
    </location>
</feature>
<evidence type="ECO:0000313" key="3">
    <source>
        <dbReference type="Proteomes" id="UP000660668"/>
    </source>
</evidence>
<accession>A0A930VND1</accession>
<protein>
    <submittedName>
        <fullName evidence="2">CinA family protein</fullName>
    </submittedName>
</protein>
<evidence type="ECO:0000313" key="2">
    <source>
        <dbReference type="EMBL" id="MBF4767005.1"/>
    </source>
</evidence>
<dbReference type="EMBL" id="JADKPO010000004">
    <property type="protein sequence ID" value="MBF4767005.1"/>
    <property type="molecule type" value="Genomic_DNA"/>
</dbReference>
<gene>
    <name evidence="2" type="ORF">ISU10_04410</name>
</gene>
<organism evidence="2 3">
    <name type="scientific">Nocardioides agariphilus</name>
    <dbReference type="NCBI Taxonomy" id="433664"/>
    <lineage>
        <taxon>Bacteria</taxon>
        <taxon>Bacillati</taxon>
        <taxon>Actinomycetota</taxon>
        <taxon>Actinomycetes</taxon>
        <taxon>Propionibacteriales</taxon>
        <taxon>Nocardioidaceae</taxon>
        <taxon>Nocardioides</taxon>
    </lineage>
</organism>
<reference evidence="2" key="1">
    <citation type="submission" date="2020-11" db="EMBL/GenBank/DDBJ databases">
        <title>Nocardioides cynanchi sp. nov., isolated from soil of rhizosphere of Cynanchum wilfordii.</title>
        <authorList>
            <person name="Lee J.-S."/>
            <person name="Suh M.K."/>
            <person name="Kim J.-S."/>
        </authorList>
    </citation>
    <scope>NUCLEOTIDE SEQUENCE</scope>
    <source>
        <strain evidence="2">KCTC 19276</strain>
    </source>
</reference>
<dbReference type="Gene3D" id="3.90.950.20">
    <property type="entry name" value="CinA-like"/>
    <property type="match status" value="1"/>
</dbReference>